<dbReference type="OrthoDB" id="9816296at2"/>
<evidence type="ECO:0000256" key="1">
    <source>
        <dbReference type="ARBA" id="ARBA00023125"/>
    </source>
</evidence>
<dbReference type="Proteomes" id="UP000316988">
    <property type="component" value="Unassembled WGS sequence"/>
</dbReference>
<keyword evidence="5" id="KW-1185">Reference proteome</keyword>
<dbReference type="GO" id="GO:0003700">
    <property type="term" value="F:DNA-binding transcription factor activity"/>
    <property type="evidence" value="ECO:0007669"/>
    <property type="project" value="TreeGrafter"/>
</dbReference>
<dbReference type="Pfam" id="PF00440">
    <property type="entry name" value="TetR_N"/>
    <property type="match status" value="1"/>
</dbReference>
<gene>
    <name evidence="4" type="ORF">FNM00_18245</name>
</gene>
<evidence type="ECO:0000313" key="4">
    <source>
        <dbReference type="EMBL" id="TSD53132.1"/>
    </source>
</evidence>
<evidence type="ECO:0000259" key="3">
    <source>
        <dbReference type="PROSITE" id="PS50977"/>
    </source>
</evidence>
<protein>
    <submittedName>
        <fullName evidence="4">TetR/AcrR family transcriptional regulator</fullName>
    </submittedName>
</protein>
<dbReference type="PROSITE" id="PS50977">
    <property type="entry name" value="HTH_TETR_2"/>
    <property type="match status" value="1"/>
</dbReference>
<feature type="domain" description="HTH tetR-type" evidence="3">
    <location>
        <begin position="12"/>
        <end position="72"/>
    </location>
</feature>
<evidence type="ECO:0000256" key="2">
    <source>
        <dbReference type="PROSITE-ProRule" id="PRU00335"/>
    </source>
</evidence>
<feature type="DNA-binding region" description="H-T-H motif" evidence="2">
    <location>
        <begin position="35"/>
        <end position="54"/>
    </location>
</feature>
<comment type="caution">
    <text evidence="4">The sequence shown here is derived from an EMBL/GenBank/DDBJ whole genome shotgun (WGS) entry which is preliminary data.</text>
</comment>
<dbReference type="Gene3D" id="1.10.357.10">
    <property type="entry name" value="Tetracycline Repressor, domain 2"/>
    <property type="match status" value="1"/>
</dbReference>
<accession>A0A554RGF9</accession>
<proteinExistence type="predicted"/>
<dbReference type="SUPFAM" id="SSF46689">
    <property type="entry name" value="Homeodomain-like"/>
    <property type="match status" value="1"/>
</dbReference>
<dbReference type="PANTHER" id="PTHR30055">
    <property type="entry name" value="HTH-TYPE TRANSCRIPTIONAL REGULATOR RUTR"/>
    <property type="match status" value="1"/>
</dbReference>
<dbReference type="PRINTS" id="PR00455">
    <property type="entry name" value="HTHTETR"/>
</dbReference>
<dbReference type="InterPro" id="IPR050109">
    <property type="entry name" value="HTH-type_TetR-like_transc_reg"/>
</dbReference>
<organism evidence="4 5">
    <name type="scientific">Aeromicrobium piscarium</name>
    <dbReference type="NCBI Taxonomy" id="2590901"/>
    <lineage>
        <taxon>Bacteria</taxon>
        <taxon>Bacillati</taxon>
        <taxon>Actinomycetota</taxon>
        <taxon>Actinomycetes</taxon>
        <taxon>Propionibacteriales</taxon>
        <taxon>Nocardioidaceae</taxon>
        <taxon>Aeromicrobium</taxon>
    </lineage>
</organism>
<dbReference type="InterPro" id="IPR001647">
    <property type="entry name" value="HTH_TetR"/>
</dbReference>
<dbReference type="GO" id="GO:0000976">
    <property type="term" value="F:transcription cis-regulatory region binding"/>
    <property type="evidence" value="ECO:0007669"/>
    <property type="project" value="TreeGrafter"/>
</dbReference>
<dbReference type="PANTHER" id="PTHR30055:SF226">
    <property type="entry name" value="HTH-TYPE TRANSCRIPTIONAL REGULATOR PKSA"/>
    <property type="match status" value="1"/>
</dbReference>
<sequence>MPTRIPQEERTRQMRRRLLEATVDSLVELGWSGTTTTVVSQRAGVSRGAQLHHFPTKHDLVVAAVEFITERRRSQMDAVLADLPVEGRTRAVLEALSAQFISPVFFAALELWVAARTDESLRAEVDDLERRIGRETHAHAVTLLGIDESRGRNRQLVQATLDLVRGLGLAATLSDDSMRRTAILDAWAITLDHELER</sequence>
<evidence type="ECO:0000313" key="5">
    <source>
        <dbReference type="Proteomes" id="UP000316988"/>
    </source>
</evidence>
<keyword evidence="1 2" id="KW-0238">DNA-binding</keyword>
<name>A0A554RGF9_9ACTN</name>
<reference evidence="4 5" key="1">
    <citation type="submission" date="2019-07" db="EMBL/GenBank/DDBJ databases">
        <authorList>
            <person name="Zhao L.H."/>
        </authorList>
    </citation>
    <scope>NUCLEOTIDE SEQUENCE [LARGE SCALE GENOMIC DNA]</scope>
    <source>
        <strain evidence="4 5">Co35</strain>
    </source>
</reference>
<dbReference type="InterPro" id="IPR009057">
    <property type="entry name" value="Homeodomain-like_sf"/>
</dbReference>
<dbReference type="AlphaFoldDB" id="A0A554RGF9"/>
<dbReference type="EMBL" id="VLNT01000032">
    <property type="protein sequence ID" value="TSD53132.1"/>
    <property type="molecule type" value="Genomic_DNA"/>
</dbReference>